<evidence type="ECO:0000256" key="1">
    <source>
        <dbReference type="SAM" id="MobiDB-lite"/>
    </source>
</evidence>
<dbReference type="RefSeq" id="WP_129519833.1">
    <property type="nucleotide sequence ID" value="NZ_SDPN01000006.1"/>
</dbReference>
<evidence type="ECO:0000256" key="2">
    <source>
        <dbReference type="SAM" id="Phobius"/>
    </source>
</evidence>
<dbReference type="OrthoDB" id="5122773at2"/>
<proteinExistence type="predicted"/>
<accession>A0A4Q2L3Y3</accession>
<evidence type="ECO:0000313" key="4">
    <source>
        <dbReference type="Proteomes" id="UP000293865"/>
    </source>
</evidence>
<feature type="transmembrane region" description="Helical" evidence="2">
    <location>
        <begin position="65"/>
        <end position="86"/>
    </location>
</feature>
<protein>
    <submittedName>
        <fullName evidence="3">Uncharacterized protein</fullName>
    </submittedName>
</protein>
<name>A0A4Q2L3Y3_9MICO</name>
<keyword evidence="2" id="KW-0472">Membrane</keyword>
<gene>
    <name evidence="3" type="ORF">ESP51_05200</name>
</gene>
<dbReference type="AlphaFoldDB" id="A0A4Q2L3Y3"/>
<reference evidence="3 4" key="1">
    <citation type="submission" date="2019-01" db="EMBL/GenBank/DDBJ databases">
        <title>Agromyces.</title>
        <authorList>
            <person name="Li J."/>
        </authorList>
    </citation>
    <scope>NUCLEOTIDE SEQUENCE [LARGE SCALE GENOMIC DNA]</scope>
    <source>
        <strain evidence="3 4">DSM 15934</strain>
    </source>
</reference>
<sequence>MGAILLGFVIAVLLRTLGLAEIGVLLTITVIDFGALLLGARIFRGRGEEVEPPRAWWRMTARPTLSRRLGILFVVLSLLGAVSLVLEVTGVYAPLPLTGDDMVASSRGIVELAIVAYLYLNSAVRLKRLGVPSKDPKPPQGPHFRPPVKLTP</sequence>
<dbReference type="Proteomes" id="UP000293865">
    <property type="component" value="Unassembled WGS sequence"/>
</dbReference>
<keyword evidence="4" id="KW-1185">Reference proteome</keyword>
<dbReference type="EMBL" id="SDPN01000006">
    <property type="protein sequence ID" value="RXZ72279.1"/>
    <property type="molecule type" value="Genomic_DNA"/>
</dbReference>
<keyword evidence="2" id="KW-0812">Transmembrane</keyword>
<feature type="region of interest" description="Disordered" evidence="1">
    <location>
        <begin position="131"/>
        <end position="152"/>
    </location>
</feature>
<keyword evidence="2" id="KW-1133">Transmembrane helix</keyword>
<feature type="transmembrane region" description="Helical" evidence="2">
    <location>
        <begin position="106"/>
        <end position="124"/>
    </location>
</feature>
<evidence type="ECO:0000313" key="3">
    <source>
        <dbReference type="EMBL" id="RXZ72279.1"/>
    </source>
</evidence>
<comment type="caution">
    <text evidence="3">The sequence shown here is derived from an EMBL/GenBank/DDBJ whole genome shotgun (WGS) entry which is preliminary data.</text>
</comment>
<organism evidence="3 4">
    <name type="scientific">Agromyces albus</name>
    <dbReference type="NCBI Taxonomy" id="205332"/>
    <lineage>
        <taxon>Bacteria</taxon>
        <taxon>Bacillati</taxon>
        <taxon>Actinomycetota</taxon>
        <taxon>Actinomycetes</taxon>
        <taxon>Micrococcales</taxon>
        <taxon>Microbacteriaceae</taxon>
        <taxon>Agromyces</taxon>
    </lineage>
</organism>